<feature type="region of interest" description="Disordered" evidence="1">
    <location>
        <begin position="98"/>
        <end position="132"/>
    </location>
</feature>
<feature type="domain" description="DUF5801" evidence="2">
    <location>
        <begin position="3967"/>
        <end position="4100"/>
    </location>
</feature>
<feature type="domain" description="DUF5801" evidence="2">
    <location>
        <begin position="4583"/>
        <end position="4716"/>
    </location>
</feature>
<feature type="domain" description="DUF5801" evidence="2">
    <location>
        <begin position="425"/>
        <end position="558"/>
    </location>
</feature>
<feature type="domain" description="DUF5801" evidence="2">
    <location>
        <begin position="1503"/>
        <end position="1636"/>
    </location>
</feature>
<feature type="domain" description="DUF5801" evidence="2">
    <location>
        <begin position="1349"/>
        <end position="1482"/>
    </location>
</feature>
<feature type="domain" description="DUF5801" evidence="2">
    <location>
        <begin position="3043"/>
        <end position="3176"/>
    </location>
</feature>
<dbReference type="KEGG" id="bvv:BHK69_13180"/>
<feature type="domain" description="DUF5801" evidence="2">
    <location>
        <begin position="3813"/>
        <end position="3946"/>
    </location>
</feature>
<feature type="domain" description="DUF5801" evidence="2">
    <location>
        <begin position="3197"/>
        <end position="3330"/>
    </location>
</feature>
<feature type="domain" description="DUF5801" evidence="2">
    <location>
        <begin position="271"/>
        <end position="404"/>
    </location>
</feature>
<feature type="domain" description="DUF5801" evidence="2">
    <location>
        <begin position="2119"/>
        <end position="2252"/>
    </location>
</feature>
<evidence type="ECO:0000313" key="4">
    <source>
        <dbReference type="Proteomes" id="UP000094969"/>
    </source>
</evidence>
<accession>A0A1D7U1N8</accession>
<sequence>MILNQPSGAPVVIPNVTKAMPTIIIGDVEVPASAFAAAFERAGVTPGAGPGAGAQAATGSSGGNFSVPAGSIGSAFGLTGLLPPTALSFGSLDREELSQRLRASTGPSNGGGSNAFLEESSLPTGTQPQNLGETSRVTLSFSAGATPVTGVSFSSNLNGLRTETNGIAGDDIAWVRISDVQLVGRVDGVDAIRLDIISGQSIPAGATGDVVVLVTLLTGLPDPAGNGAQILDLGTIGVIATTAVGTSEAVIAISVQDDTPTVVLSAVVAPSLVVDETNLAADAQASFSGLFTPAYGADGAGTTTYALAVTAAASGLIDVASGQNVVLSLNGTVVEGRTAGSNLLVFTVTVDAAGQVTLDQIRALSHPDATNPNDPVSLAAGLVTLTATITDRDNDSTTATAQIGAALQFLDDGPAIVRNAVVAPSLVVDETNLAADAQASFSGLFTPAYGADGAGTTTYALAVTAAASGLIDVASGQNVVLSLNGTVVEGRTAGSNLLVFTVTVDAAGQVTLDQIRALSHPDATNPNDPVSLAAGLVTLTATITDRDNDSTTATAQIGAALQFLDDGPAIVRNAVVAPSLVVDETNLAADAQASFSGLFTPAYGADGAGTTTYALAVTAAASGLIDVASGQNVVLSLNGTVVEGRTAGSNLLVFTVTVDAAGQVTLDQIRALSHPDATNPNDPVSLAAGLVTLTATITDRDNDSTTATAQIGAALQFLDDGPAIVRNAVVAPSLVVDETNLAADAQASFSGLFTPAYGADGAGTTTYALAVTAAASGLIDVASGQNVVLSLNGTVVEGRTAGSNLLVFTVTVDAAGQVTLDQIRALSHPDATNPNDPVSLAAGLVTLTATITDRDNDSTTATAQIGAALQFLDDGPAIVRNAVVAPSLVVDETNLAADAQASFSGLFTPAYGADGAGTTTYALAVTAAASGLIDVASGQNVVLSLNGTVVEGRTAGSNLLVFTVTVDAAGQVTLDQIRALSHPDATNPNDPVSLAAGLVTLTATITDRDNDSTTATAQIGAALQFLDDGPAIVRNAVVAPSLVVDETNLAADAQASFSGLFTPAYGADGAGTTTYALAVTAAASGLIDVASGQNVVLSLNGTVVEGRTAGSNLLVFTVTVDAAGQVTLDQIRALSHPDATNPNDPVSLAAGLVTLTATITDRDNDSTTATAQIGAALQFLDDGPAIVRNAVVAPSLVVDETNLAADAQASFSGLFTPAYGADGAGTTTYALAVTAAASGLIDVASGQNVVLSLNGTVVEGRTAGSNLLVFTVTVDAAGQVTLDQIRALSHPDATNPNDPVSLAAGLVTLTATITDRDNDSTTATAQIGAALQFLDDGPAIVRNAVVAPSLVVDETNLAADAQASFSGLFTPAYGADGAGTTTYALAVTAAASGLIDVASGQNVVLSLNGTVVEGRTAGSNLLVFTVTVDAAGQVTLDQIRALSHPDATNPNDPVSLAAGLVTLTATITDRDNDSTTATAQIGAALQFLDDGPSIVRNAVVAPSLVVDETNLAADAQASFSGLFTPAYGADGAGTTTYALAVTAAASGLIDVASGQNVVLSLNGTVVEGRTAGSNLLVFTVTVDAAGQVTLDQIRALSHPDATNPNDPVSLAAGLVTLTATITDRDNDSTTATAQIGAALQFLDDGPAIVRNAVVAPSLVVDETNLAADAQASFSGLFTPAYGADGAGTTTYALAVTAAASGLIDVASGQNVVLSLNGTVVEGRTAGSNLLVFTVTVDAAGQVTLDQIRALSHPDATNPNDPVSLAAGLVTLTATITDRDNDSTTATAQIGAALQFLDDGPAIVRNAVVAPSLVVDETNLAADAQASFSGLFTPAYGADGAGTTTYALAVTAAASGLIDVASGQNVVLSLNGTVVEGRTAGSNLLVFTVTVDAAGQVTLDQIRALSHPDATNPNDPVSLAAGLVTLTATITDRDNDSTTATAQIGAALQFLDDGPAIVRNAVVAPSLVVDETNLAADAQASFSGLFTPAYGADGAGTTTYALAVTAAASGLIDVASGQNVVLSLNGTVVEGRTAGSNLLVFTVTVDAAGQVTLDQIRALSHPDATNPNDPVSLAAGLVTLTATITDRDNDSTTATAQIGAALQFLDDGPAIVRNAVVAPSLVVDETNLAADAQASFSGLFTPAYGADGAGTTTYALAVTAAASGLIDVASGQNVVLSLNGTVVEGRTAGSNLLVFTVTVDAAGQVTLDQIRALSHPDATNPNDPVSLAAGLVTLTATITDRDNDSTTATAQIGAALQFLDDGPAIVRNAVVAPSLVVDETNLAADAQASFSGLFTPAYGADGAGTTTYALAVTAAASGLIDVASGQNVVLSLNGTVVEGRTAGSNLLVFTVTVDAAGQVTLDQIRALSHPDATNPNDPVSLAAGLVTLTATITDRDNDSTTATAQIGAALQFLDDGPAIVRNAVVAPSLVVDETNLAADAQASFSGLFTPAYGADGAGTTTYALAVTAAASGLIDVASGQNVVLSLNGTVVEGRTAGSNLLVFTVTVDAAGQVTLDQIRALSHPDATNPNDPVSLAAGLVTLTATITDRDNDSTTATAQIGAALQFLDDGPSIVRNAVVAPSLVVDETNLAADAQASFSGLFTPAYGADGAGTTTYALAVTAAASGLIDVASGQNVVLSLNGTVVEGRTAGSNLLVFTVTVDAAGQVTLDQIRALSHPDATNPNDPVSLAAGLVTLTATITDRDNDSTTATAQIGAALQFLDDGPAIVRNAVVAPSLVVDETNLAADAQASFSGLFTPAYGADGAGTTTYALAVTAAASGLIDVASGQNVVLSLNGTVVEGRTAGSNLLVFTVTVDAAGQVTLDQIRALSHPDATNPNDPVSLAAGLVTLTATITDRDNDSTTATAQIGAALQFLDDGPAIVRNAVVAPSLVVDETNLAADAQASFSGLFTPAYGADGAGTTTYALAVTAAASGLIDVASGQNVVLSLNGTVVEGRTAGSNLLVFTVTVDAAGQVTLDQIRALSHPDATNPNDPVSLAAGLVTLTATITDRDNDSTTATAQIGAALQFLDDGPAIVRNAVVAPSLVVDETNLAADAQASFSGLFTPAYGADGAGTTTYALAVTAAASGLIDVASGQNVVLSLNGTVVEGRTAGSNLLVFTVTVDAAGQVTLDQIRALSHPDATNPNDPVSLAAGLVTLTATITDRDNDSTTATAQIGAALQFLDDGPAIVRNAVVAPSLVVDETNLAADAQASFSGLFTPAYGADGAGTTTYALAVTAAASGLIDVASGQNVVLSLNGTVVEGRTAGSNLLVFTVTVDAAGQVTLDQIRALSHPDATNPNDPVSLAAGLVTLTATITDRDNDSTTATAQIGAALQFLDDGPAIVRNAVVAPSLVVDETNLAADAQASFSGLFTPAYGADGAGTTTYALAVTAAASGLIDVASGQNVVLSLNGTVVEGRTAGSNLLVFTVTVDAAGQVTLDQIRALSHPDATNPNDPVSLAAGLVTLTATITDRDNDSTTATAQIGAALQFLDDGPAIVRNAVVAPSLVVDETNLAADAQASFSGLFTPAYGADGAGTTTYALAVTAAASGLIDVASGQNVVLSLNGTVVEGRTAGSNLLVFTVTVDAAGQVTLDQIRALSHPDATNPNDPVSLAAGLVTLTATITDRDNDSTTATAQIGAALQFLDDGPSIVRNAVVAPSLVVDETNLAADAQASFSGLFTPAYGADGAGTTTYALAVTAAASGLIDVASGQNVVLSLNGTVVEGRTAGSNLLVFTVTVDAAGQVTLDQIRALSHPDATNPNDPVSLAAGLVTLTATITDRDNDSTTATAQIGAALQFLDDGPAIVRNAVVAPSLVVDETNLAADAQASFSGLFTPAYGADGAGTTTYALAVTAAASGLIDVASGQNVVLSLNGTVVEGRTAGSNLLVFTVTVDAAGQVTLDQIRALSHPDATNPNDPVSLAAGLVTLTATITDRDNDSTTATAQIGAALQFLDDGPAIVRNAVVAPSLVVDETNLAADAQASFSGLFTPAYGADGAGTTTYALAVTAAASGLIDVASGQNVVLSLNGTVVEGRTAGSNLLVFTVTVDAAGQVTLDQIRALSHPDATNPNDPVSLAAGLVTLTATITDRDNDSTTATAQIGAALQFLDDGPAIVRNAVVAPSLVVDETNLAADAQASFSGLFTPAYGADGAGTTTYALAVTAAASGLIDVASGQNVVLSLNGTVVEGRTAGSNLLVFTVTVDAAGQVTLDQIRALSHPDATNPNDPVSLAAGLVTLTATITDRDNDSTTATAQIGAALQFLDDGPAIVRNAVVAPSLVVDETNLAADAQASFSGLFTPAYGADGAGTTTYALAVTAAASGLIDVASGQNVVLSLNGTVVEGRTAGSNLLVFTVTVDAAGQVTLDQIRALSHPDATNPNDPVSLAAGLVTLTATITDRDNDSTTATAQIGAALQFLDDGPAIVRNAVVAPSLVVDETNLAADAQASFSGLFTPAYGADGAGTTTYALAVTAAASGLIDVASGQNVVLSLNGTVVEGRTAGSNLLVFTVTVDAAGQVTLDQIRALSHPDATNPNDPVSLAAGLVTLTATITDRDNDSTTATAQIGAALQFLDDGPAIVRNAVVAPSLVVDETNLAADAQASFSGLFTPAYGADGAGTTTYALAVTAAASGLIDVASGQNVVLSLNGTVVEGRTAGSNLLVFTVTVDAAGQVTLDQIRALSHPDATNPNDPVSLAAGLVTLTATITDRDNDSTTATAQIGAALQFLDDGPAIVRNAVVAPSLVVDETNLAADAQASFSGLFTPAYGADGAGTTTYALAVTAAASGLIDVASGQNVVLSLNGTVVEGRTAGSNLLVFTVTVDAAGQVTLDQIRALSHPDATNPNDPVSLAAGLVTLTATITDRDNDSTTATAQIGAALQFLDDGPAIVRNAVVAPSLVVDETNLAADAQASFSGLFTPAYGADGAGTTTYALAVTAAASGLIDVASGQNVVLSLNGTVVEGRTAGSNLLVFTVTVDAAGQVTLDQIRALSHPDATNPNDPVSLAAGLVTLTATITDRDNDSTTATAQIGAALQFLDDGPSIVRNAVVAPSLVVDETNLAADAQASFSGLFTPAYGADGAGTTTYALAVTAAASGLIDVASGQNVVLSLNGTVVEGRTAGSNLLVFTVTVDAAGQVTLDQIRALSHPDATNPNDPVSLAAGLVTLTATITDRDNDSTTATAQIGAALQFLDDGPTARPDTDSVTEDGPLVADGNVLTGLGGADVNATDGVADTKGADGASVVAVSFGATAGTVGTALVGTYGSLTLNADGSYSYTLNNASYAVQTLDDGETRTEVFSYVMADGDGDPSPSTLTITINGKNDAPVAANTQVWLSSDPSQQTPGYTNGYPLLASIPTDVDVENVIVTATNAPTGVFYFNGVSYVALAANTVLYNPSAGINLLDDLVYRPTAGLIDTPTTVLQLSATDGTTPVNYSVTVHEVAPNRLPATSSEVGDGNSPLTSGNNQQSALALTQAFVDGITANLSGATIRVATDFQQNPIVTPVPGGPGPGDEQNPTTFADGGSAGSAREREVQVELWIGGNKFVIVEDDTTAGTFEQSWFYNATSGLMEATVSYSNIFLLNGVGVATGVTLAAFLTANPPAAGDSWTLNYFDNNGGNFQARLARFEFFYNDPGDAGILVSGDATLADQIYGTSGNDNLSGGGGHDIIIGRAGNDVLNGGDGNDTLRGGAGNDIIDGGNGIDLIDFSDASSAVNFTIVQSSSATAASAPGLGTDSYRNIEGVIGSAFDDLLTGSSGADVIIGGAGNDILSSGGGTDTLSGGTGFNTLTGGAAADIFIIDPTKLSAALPDLITDYNLAEGDKVDLSSLFNSLGANKPTDAAQADAATNIVGTQLQVDADGIGAGNAFVTVATFSAAPGAGQVAIIFDENQPHVTVT</sequence>
<dbReference type="Gene3D" id="2.60.40.10">
    <property type="entry name" value="Immunoglobulins"/>
    <property type="match status" value="1"/>
</dbReference>
<dbReference type="InterPro" id="IPR010221">
    <property type="entry name" value="VCBS_dom"/>
</dbReference>
<feature type="domain" description="DUF5801" evidence="2">
    <location>
        <begin position="1965"/>
        <end position="2098"/>
    </location>
</feature>
<dbReference type="InterPro" id="IPR019960">
    <property type="entry name" value="T1SS_VCA0849"/>
</dbReference>
<dbReference type="Pfam" id="PF00353">
    <property type="entry name" value="HemolysinCabind"/>
    <property type="match status" value="2"/>
</dbReference>
<dbReference type="InterPro" id="IPR011049">
    <property type="entry name" value="Serralysin-like_metalloprot_C"/>
</dbReference>
<proteinExistence type="predicted"/>
<evidence type="ECO:0000256" key="1">
    <source>
        <dbReference type="SAM" id="MobiDB-lite"/>
    </source>
</evidence>
<feature type="domain" description="DUF5801" evidence="2">
    <location>
        <begin position="4275"/>
        <end position="4408"/>
    </location>
</feature>
<feature type="domain" description="DUF5801" evidence="2">
    <location>
        <begin position="4121"/>
        <end position="4254"/>
    </location>
</feature>
<feature type="domain" description="DUF5801" evidence="2">
    <location>
        <begin position="2273"/>
        <end position="2406"/>
    </location>
</feature>
<feature type="domain" description="DUF5801" evidence="2">
    <location>
        <begin position="4737"/>
        <end position="4870"/>
    </location>
</feature>
<reference evidence="3 4" key="1">
    <citation type="journal article" date="2015" name="Antonie Van Leeuwenhoek">
        <title>Bosea vaviloviae sp. nov., a new species of slow-growing rhizobia isolated from nodules of the relict species Vavilovia formosa (Stev.) Fed.</title>
        <authorList>
            <person name="Safronova V.I."/>
            <person name="Kuznetsova I.G."/>
            <person name="Sazanova A.L."/>
            <person name="Kimeklis A.K."/>
            <person name="Belimov A.A."/>
            <person name="Andronov E.E."/>
            <person name="Pinaev A.G."/>
            <person name="Chizhevskaya E.P."/>
            <person name="Pukhaev A.R."/>
            <person name="Popov K.P."/>
            <person name="Willems A."/>
            <person name="Tikhonovich I.A."/>
        </authorList>
    </citation>
    <scope>NUCLEOTIDE SEQUENCE [LARGE SCALE GENOMIC DNA]</scope>
    <source>
        <strain evidence="3 4">Vaf18</strain>
    </source>
</reference>
<dbReference type="NCBIfam" id="TIGR03661">
    <property type="entry name" value="T1SS_VCA0849"/>
    <property type="match status" value="1"/>
</dbReference>
<feature type="domain" description="DUF5801" evidence="2">
    <location>
        <begin position="3659"/>
        <end position="3792"/>
    </location>
</feature>
<evidence type="ECO:0000259" key="2">
    <source>
        <dbReference type="Pfam" id="PF19116"/>
    </source>
</evidence>
<feature type="domain" description="DUF5801" evidence="2">
    <location>
        <begin position="4429"/>
        <end position="4562"/>
    </location>
</feature>
<gene>
    <name evidence="3" type="ORF">BHK69_13180</name>
</gene>
<dbReference type="Proteomes" id="UP000094969">
    <property type="component" value="Chromosome"/>
</dbReference>
<dbReference type="Pfam" id="PF19116">
    <property type="entry name" value="DUF5801"/>
    <property type="match status" value="32"/>
</dbReference>
<dbReference type="InterPro" id="IPR013783">
    <property type="entry name" value="Ig-like_fold"/>
</dbReference>
<organism evidence="3 4">
    <name type="scientific">Bosea vaviloviae</name>
    <dbReference type="NCBI Taxonomy" id="1526658"/>
    <lineage>
        <taxon>Bacteria</taxon>
        <taxon>Pseudomonadati</taxon>
        <taxon>Pseudomonadota</taxon>
        <taxon>Alphaproteobacteria</taxon>
        <taxon>Hyphomicrobiales</taxon>
        <taxon>Boseaceae</taxon>
        <taxon>Bosea</taxon>
    </lineage>
</organism>
<dbReference type="PRINTS" id="PR00313">
    <property type="entry name" value="CABNDNGRPT"/>
</dbReference>
<keyword evidence="4" id="KW-1185">Reference proteome</keyword>
<dbReference type="NCBIfam" id="TIGR01965">
    <property type="entry name" value="VCBS_repeat"/>
    <property type="match status" value="1"/>
</dbReference>
<feature type="domain" description="DUF5801" evidence="2">
    <location>
        <begin position="3505"/>
        <end position="3638"/>
    </location>
</feature>
<dbReference type="GO" id="GO:0005509">
    <property type="term" value="F:calcium ion binding"/>
    <property type="evidence" value="ECO:0007669"/>
    <property type="project" value="InterPro"/>
</dbReference>
<feature type="region of interest" description="Disordered" evidence="1">
    <location>
        <begin position="5497"/>
        <end position="5519"/>
    </location>
</feature>
<feature type="domain" description="DUF5801" evidence="2">
    <location>
        <begin position="2427"/>
        <end position="2560"/>
    </location>
</feature>
<evidence type="ECO:0000313" key="3">
    <source>
        <dbReference type="EMBL" id="AOO81287.1"/>
    </source>
</evidence>
<protein>
    <recommendedName>
        <fullName evidence="2">DUF5801 domain-containing protein</fullName>
    </recommendedName>
</protein>
<feature type="domain" description="DUF5801" evidence="2">
    <location>
        <begin position="1811"/>
        <end position="1944"/>
    </location>
</feature>
<feature type="domain" description="DUF5801" evidence="2">
    <location>
        <begin position="2735"/>
        <end position="2868"/>
    </location>
</feature>
<dbReference type="InterPro" id="IPR018511">
    <property type="entry name" value="Hemolysin-typ_Ca-bd_CS"/>
</dbReference>
<feature type="compositionally biased region" description="Polar residues" evidence="1">
    <location>
        <begin position="121"/>
        <end position="132"/>
    </location>
</feature>
<feature type="domain" description="DUF5801" evidence="2">
    <location>
        <begin position="1041"/>
        <end position="1174"/>
    </location>
</feature>
<dbReference type="STRING" id="1526658.BHK69_13180"/>
<feature type="domain" description="DUF5801" evidence="2">
    <location>
        <begin position="2889"/>
        <end position="3022"/>
    </location>
</feature>
<name>A0A1D7U1N8_9HYPH</name>
<feature type="domain" description="DUF5801" evidence="2">
    <location>
        <begin position="579"/>
        <end position="712"/>
    </location>
</feature>
<feature type="domain" description="DUF5801" evidence="2">
    <location>
        <begin position="733"/>
        <end position="866"/>
    </location>
</feature>
<dbReference type="EMBL" id="CP017147">
    <property type="protein sequence ID" value="AOO81287.1"/>
    <property type="molecule type" value="Genomic_DNA"/>
</dbReference>
<feature type="domain" description="DUF5801" evidence="2">
    <location>
        <begin position="3351"/>
        <end position="3484"/>
    </location>
</feature>
<feature type="domain" description="DUF5801" evidence="2">
    <location>
        <begin position="4891"/>
        <end position="5024"/>
    </location>
</feature>
<feature type="domain" description="DUF5801" evidence="2">
    <location>
        <begin position="1195"/>
        <end position="1328"/>
    </location>
</feature>
<feature type="domain" description="DUF5801" evidence="2">
    <location>
        <begin position="1657"/>
        <end position="1790"/>
    </location>
</feature>
<feature type="domain" description="DUF5801" evidence="2">
    <location>
        <begin position="887"/>
        <end position="1020"/>
    </location>
</feature>
<feature type="domain" description="DUF5801" evidence="2">
    <location>
        <begin position="5045"/>
        <end position="5178"/>
    </location>
</feature>
<dbReference type="InterPro" id="IPR043824">
    <property type="entry name" value="DUF5801"/>
</dbReference>
<dbReference type="PROSITE" id="PS00330">
    <property type="entry name" value="HEMOLYSIN_CALCIUM"/>
    <property type="match status" value="2"/>
</dbReference>
<feature type="domain" description="DUF5801" evidence="2">
    <location>
        <begin position="2581"/>
        <end position="2714"/>
    </location>
</feature>
<dbReference type="InterPro" id="IPR001343">
    <property type="entry name" value="Hemolysn_Ca-bd"/>
</dbReference>
<dbReference type="SUPFAM" id="SSF51120">
    <property type="entry name" value="beta-Roll"/>
    <property type="match status" value="2"/>
</dbReference>